<dbReference type="InterPro" id="IPR035093">
    <property type="entry name" value="RelE/ParE_toxin_dom_sf"/>
</dbReference>
<dbReference type="RefSeq" id="WP_002686374.1">
    <property type="nucleotide sequence ID" value="NZ_UFTJ01000001.1"/>
</dbReference>
<dbReference type="SUPFAM" id="SSF143011">
    <property type="entry name" value="RelE-like"/>
    <property type="match status" value="1"/>
</dbReference>
<dbReference type="Gene3D" id="3.30.2310.20">
    <property type="entry name" value="RelE-like"/>
    <property type="match status" value="1"/>
</dbReference>
<reference evidence="2 3" key="1">
    <citation type="submission" date="2018-06" db="EMBL/GenBank/DDBJ databases">
        <authorList>
            <consortium name="Pathogen Informatics"/>
            <person name="Doyle S."/>
        </authorList>
    </citation>
    <scope>NUCLEOTIDE SEQUENCE [LARGE SCALE GENOMIC DNA]</scope>
    <source>
        <strain evidence="2 3">NCTC11661</strain>
    </source>
</reference>
<dbReference type="Pfam" id="PF05016">
    <property type="entry name" value="ParE_toxin"/>
    <property type="match status" value="1"/>
</dbReference>
<dbReference type="AlphaFoldDB" id="A0A376C098"/>
<dbReference type="EMBL" id="UFTJ01000001">
    <property type="protein sequence ID" value="SSZ47217.1"/>
    <property type="molecule type" value="Genomic_DNA"/>
</dbReference>
<evidence type="ECO:0000313" key="3">
    <source>
        <dbReference type="Proteomes" id="UP000255515"/>
    </source>
</evidence>
<gene>
    <name evidence="2" type="ORF">NCTC11661_00883</name>
</gene>
<keyword evidence="1" id="KW-1277">Toxin-antitoxin system</keyword>
<dbReference type="PANTHER" id="PTHR38813">
    <property type="match status" value="1"/>
</dbReference>
<dbReference type="Proteomes" id="UP000255515">
    <property type="component" value="Unassembled WGS sequence"/>
</dbReference>
<evidence type="ECO:0000256" key="1">
    <source>
        <dbReference type="ARBA" id="ARBA00022649"/>
    </source>
</evidence>
<dbReference type="InterPro" id="IPR052747">
    <property type="entry name" value="TA_system_RelE_toxin"/>
</dbReference>
<dbReference type="InterPro" id="IPR007712">
    <property type="entry name" value="RelE/ParE_toxin"/>
</dbReference>
<accession>A0A376C098</accession>
<name>A0A376C098_9FLAO</name>
<protein>
    <submittedName>
        <fullName evidence="2">Addiction module toxin, RelE/StbE family</fullName>
    </submittedName>
</protein>
<evidence type="ECO:0000313" key="2">
    <source>
        <dbReference type="EMBL" id="SSZ47217.1"/>
    </source>
</evidence>
<dbReference type="PANTHER" id="PTHR38813:SF1">
    <property type="entry name" value="TOXIN RELE1-RELATED"/>
    <property type="match status" value="1"/>
</dbReference>
<sequence length="89" mass="10430">MQKANIPKYKVLIKKKAEKFLEKLSEPNYSSVKSAIISLSFDARPFGYKKLVSKDVYRIRVGDYRVIYEIFDDIVTIEVINIGHRKNVY</sequence>
<proteinExistence type="predicted"/>
<organism evidence="2 3">
    <name type="scientific">Bergeyella zoohelcum</name>
    <dbReference type="NCBI Taxonomy" id="1015"/>
    <lineage>
        <taxon>Bacteria</taxon>
        <taxon>Pseudomonadati</taxon>
        <taxon>Bacteroidota</taxon>
        <taxon>Flavobacteriia</taxon>
        <taxon>Flavobacteriales</taxon>
        <taxon>Weeksellaceae</taxon>
        <taxon>Bergeyella</taxon>
    </lineage>
</organism>